<proteinExistence type="inferred from homology"/>
<reference evidence="9 10" key="1">
    <citation type="journal article" date="2024" name="Environ. Microbiol.">
        <title>Novel evolutionary insights on the interactions of the Holosporales (Alphaproteobacteria) with eukaryotic hosts from comparative genomics.</title>
        <authorList>
            <person name="Giovannini M."/>
            <person name="Petroni G."/>
            <person name="Castelli M."/>
        </authorList>
    </citation>
    <scope>NUCLEOTIDE SEQUENCE [LARGE SCALE GENOMIC DNA]</scope>
    <source>
        <strain evidence="9 10">US_Bl 15I1</strain>
    </source>
</reference>
<dbReference type="NCBIfam" id="TIGR00029">
    <property type="entry name" value="S20"/>
    <property type="match status" value="1"/>
</dbReference>
<dbReference type="InterPro" id="IPR002583">
    <property type="entry name" value="Ribosomal_bS20"/>
</dbReference>
<name>A0ABZ2C5G8_9PROT</name>
<dbReference type="EMBL" id="CP133270">
    <property type="protein sequence ID" value="WVX67722.1"/>
    <property type="molecule type" value="Genomic_DNA"/>
</dbReference>
<evidence type="ECO:0000256" key="4">
    <source>
        <dbReference type="ARBA" id="ARBA00022884"/>
    </source>
</evidence>
<keyword evidence="4 8" id="KW-0694">RNA-binding</keyword>
<dbReference type="InterPro" id="IPR036510">
    <property type="entry name" value="Ribosomal_bS20_sf"/>
</dbReference>
<dbReference type="HAMAP" id="MF_00500">
    <property type="entry name" value="Ribosomal_bS20"/>
    <property type="match status" value="1"/>
</dbReference>
<keyword evidence="3 8" id="KW-0699">rRNA-binding</keyword>
<dbReference type="RefSeq" id="WP_331256406.1">
    <property type="nucleotide sequence ID" value="NZ_CP133270.1"/>
</dbReference>
<evidence type="ECO:0000256" key="1">
    <source>
        <dbReference type="ARBA" id="ARBA00003134"/>
    </source>
</evidence>
<keyword evidence="5 8" id="KW-0689">Ribosomal protein</keyword>
<evidence type="ECO:0000256" key="2">
    <source>
        <dbReference type="ARBA" id="ARBA00007634"/>
    </source>
</evidence>
<dbReference type="Pfam" id="PF01649">
    <property type="entry name" value="Ribosomal_S20p"/>
    <property type="match status" value="1"/>
</dbReference>
<evidence type="ECO:0000256" key="3">
    <source>
        <dbReference type="ARBA" id="ARBA00022730"/>
    </source>
</evidence>
<evidence type="ECO:0000256" key="8">
    <source>
        <dbReference type="HAMAP-Rule" id="MF_00500"/>
    </source>
</evidence>
<accession>A0ABZ2C5G8</accession>
<gene>
    <name evidence="8" type="primary">rpsT</name>
    <name evidence="9" type="ORF">Bealeia1_01939</name>
</gene>
<dbReference type="Gene3D" id="1.20.58.110">
    <property type="entry name" value="Ribosomal protein S20"/>
    <property type="match status" value="1"/>
</dbReference>
<sequence>MAHHQSAIKRIRRDTKVKLRNHARISRIRTFVKKVEIAISTGNQADAKLALQEAQSELLSGVTKGVLHLNTASRKISRLSSRVSQLA</sequence>
<keyword evidence="10" id="KW-1185">Reference proteome</keyword>
<dbReference type="PANTHER" id="PTHR33398">
    <property type="entry name" value="30S RIBOSOMAL PROTEIN S20"/>
    <property type="match status" value="1"/>
</dbReference>
<keyword evidence="6 8" id="KW-0687">Ribonucleoprotein</keyword>
<dbReference type="Proteomes" id="UP001330434">
    <property type="component" value="Chromosome"/>
</dbReference>
<protein>
    <recommendedName>
        <fullName evidence="7 8">Small ribosomal subunit protein bS20</fullName>
    </recommendedName>
</protein>
<evidence type="ECO:0000256" key="7">
    <source>
        <dbReference type="ARBA" id="ARBA00035136"/>
    </source>
</evidence>
<dbReference type="PANTHER" id="PTHR33398:SF1">
    <property type="entry name" value="SMALL RIBOSOMAL SUBUNIT PROTEIN BS20C"/>
    <property type="match status" value="1"/>
</dbReference>
<comment type="similarity">
    <text evidence="2 8">Belongs to the bacterial ribosomal protein bS20 family.</text>
</comment>
<comment type="function">
    <text evidence="1 8">Binds directly to 16S ribosomal RNA.</text>
</comment>
<organism evidence="9 10">
    <name type="scientific">Candidatus Bealeia paramacronuclearis</name>
    <dbReference type="NCBI Taxonomy" id="1921001"/>
    <lineage>
        <taxon>Bacteria</taxon>
        <taxon>Pseudomonadati</taxon>
        <taxon>Pseudomonadota</taxon>
        <taxon>Alphaproteobacteria</taxon>
        <taxon>Holosporales</taxon>
        <taxon>Holosporaceae</taxon>
        <taxon>Candidatus Bealeia</taxon>
    </lineage>
</organism>
<evidence type="ECO:0000313" key="9">
    <source>
        <dbReference type="EMBL" id="WVX67722.1"/>
    </source>
</evidence>
<evidence type="ECO:0000256" key="5">
    <source>
        <dbReference type="ARBA" id="ARBA00022980"/>
    </source>
</evidence>
<evidence type="ECO:0000313" key="10">
    <source>
        <dbReference type="Proteomes" id="UP001330434"/>
    </source>
</evidence>
<dbReference type="SUPFAM" id="SSF46992">
    <property type="entry name" value="Ribosomal protein S20"/>
    <property type="match status" value="1"/>
</dbReference>
<evidence type="ECO:0000256" key="6">
    <source>
        <dbReference type="ARBA" id="ARBA00023274"/>
    </source>
</evidence>
<dbReference type="GO" id="GO:0005840">
    <property type="term" value="C:ribosome"/>
    <property type="evidence" value="ECO:0007669"/>
    <property type="project" value="UniProtKB-KW"/>
</dbReference>